<proteinExistence type="predicted"/>
<dbReference type="Proteomes" id="UP000044602">
    <property type="component" value="Unassembled WGS sequence"/>
</dbReference>
<evidence type="ECO:0000313" key="2">
    <source>
        <dbReference type="EMBL" id="CRK21045.1"/>
    </source>
</evidence>
<sequence>MAAFASAIGRTCTHGLTPWRTLRSNMSRISAGDPMAEPVILTRPASNGPGWNENCPSSGLPTWTKGHTARADSRDDDVDTLGVLLGPVGIPVCRYVRVGAHLQHLVPLVRLPADAHDAVSTEGPRKEHAKMAQATDSNDTHRLARPCPAKPQGRVYGNAAAKHGRSVLRREAVGNLDDEGRGTSVVGCVAAHCLTSVEVEAAVRMHGARAVVDGAFIALTTRPRRGTAAEAAVCLRTDADAVPELNAARGFRADTDSDADDFMADTDWIRSRALFWWSAAFCRRRVDRRRRAQRWWKSLPSQSAACTMLPLTEASSWPIQPSNL</sequence>
<dbReference type="EMBL" id="CVQH01012224">
    <property type="protein sequence ID" value="CRK21045.1"/>
    <property type="molecule type" value="Genomic_DNA"/>
</dbReference>
<protein>
    <submittedName>
        <fullName evidence="2">Uncharacterized protein</fullName>
    </submittedName>
</protein>
<organism evidence="2 3">
    <name type="scientific">Verticillium longisporum</name>
    <name type="common">Verticillium dahliae var. longisporum</name>
    <dbReference type="NCBI Taxonomy" id="100787"/>
    <lineage>
        <taxon>Eukaryota</taxon>
        <taxon>Fungi</taxon>
        <taxon>Dikarya</taxon>
        <taxon>Ascomycota</taxon>
        <taxon>Pezizomycotina</taxon>
        <taxon>Sordariomycetes</taxon>
        <taxon>Hypocreomycetidae</taxon>
        <taxon>Glomerellales</taxon>
        <taxon>Plectosphaerellaceae</taxon>
        <taxon>Verticillium</taxon>
    </lineage>
</organism>
<reference evidence="2 3" key="1">
    <citation type="submission" date="2015-05" db="EMBL/GenBank/DDBJ databases">
        <authorList>
            <person name="Wang D.B."/>
            <person name="Wang M."/>
        </authorList>
    </citation>
    <scope>NUCLEOTIDE SEQUENCE [LARGE SCALE GENOMIC DNA]</scope>
    <source>
        <strain evidence="2">VL1</strain>
    </source>
</reference>
<dbReference type="AntiFam" id="ANF00156">
    <property type="entry name" value="Shadow ORF (opposite yahK)"/>
</dbReference>
<accession>A0A0G4LH53</accession>
<evidence type="ECO:0000256" key="1">
    <source>
        <dbReference type="SAM" id="MobiDB-lite"/>
    </source>
</evidence>
<name>A0A0G4LH53_VERLO</name>
<gene>
    <name evidence="2" type="ORF">BN1708_003391</name>
</gene>
<feature type="region of interest" description="Disordered" evidence="1">
    <location>
        <begin position="122"/>
        <end position="155"/>
    </location>
</feature>
<keyword evidence="3" id="KW-1185">Reference proteome</keyword>
<evidence type="ECO:0000313" key="3">
    <source>
        <dbReference type="Proteomes" id="UP000044602"/>
    </source>
</evidence>
<dbReference type="AlphaFoldDB" id="A0A0G4LH53"/>